<evidence type="ECO:0000256" key="4">
    <source>
        <dbReference type="ARBA" id="ARBA00022827"/>
    </source>
</evidence>
<proteinExistence type="inferred from homology"/>
<feature type="domain" description="Acyl-CoA dehydrogenase/oxidase C-terminal" evidence="8">
    <location>
        <begin position="264"/>
        <end position="409"/>
    </location>
</feature>
<organism evidence="11 12">
    <name type="scientific">Streptomyces phaeolivaceus</name>
    <dbReference type="NCBI Taxonomy" id="2653200"/>
    <lineage>
        <taxon>Bacteria</taxon>
        <taxon>Bacillati</taxon>
        <taxon>Actinomycetota</taxon>
        <taxon>Actinomycetes</taxon>
        <taxon>Kitasatosporales</taxon>
        <taxon>Streptomycetaceae</taxon>
        <taxon>Streptomyces</taxon>
    </lineage>
</organism>
<dbReference type="InterPro" id="IPR046373">
    <property type="entry name" value="Acyl-CoA_Oxase/DH_mid-dom_sf"/>
</dbReference>
<protein>
    <submittedName>
        <fullName evidence="11">Acyl-CoA dehydrogenase</fullName>
    </submittedName>
</protein>
<keyword evidence="3 6" id="KW-0285">Flavoprotein</keyword>
<dbReference type="InterPro" id="IPR009100">
    <property type="entry name" value="AcylCoA_DH/oxidase_NM_dom_sf"/>
</dbReference>
<sequence>MGREGREVTRTPTGPAPVPEPEEFRAEARRWLSKVADHRGPQGREWGHGDDSVAVFENWTEDEEHAHTARIRAWERVRHDQGWGALGWPEEYGGRELPAYYEQLYRAEEAAFDVPRRTEIFPVTQQLVAPAIRIWGTDEQKRRWLRPMLRTDELACQLFSETEAGSDLAAVRTKAVRDADGDGWVLRGHKVWTSGARVATWGVAVCRTDPDAPKHAGITVFLVRMDAPGVTVRPIRQMTGGSSFNEVYLDDVRVPDTDRLGPVGAGWRVTLTVLAAERLDSGTLGLDNADRALDLARNLPRPLTGGEQQQAADLFVRTLVQRLIGLRVTAALVAGREPGAEASVGKLYATATMRATTDLVQQLLGPRLAADTGEWGTFAWTEHLLGAPGYSIAGGSDEIQRDILAERVLGLPREPRPAEPHARTPKEVAS</sequence>
<gene>
    <name evidence="11" type="ORF">F9278_01515</name>
</gene>
<feature type="domain" description="Acyl-CoA oxidase/dehydrogenase middle" evidence="9">
    <location>
        <begin position="156"/>
        <end position="252"/>
    </location>
</feature>
<feature type="region of interest" description="Disordered" evidence="7">
    <location>
        <begin position="410"/>
        <end position="430"/>
    </location>
</feature>
<accession>A0A5P8JXE1</accession>
<keyword evidence="12" id="KW-1185">Reference proteome</keyword>
<evidence type="ECO:0000256" key="1">
    <source>
        <dbReference type="ARBA" id="ARBA00001974"/>
    </source>
</evidence>
<name>A0A5P8JXE1_9ACTN</name>
<dbReference type="GO" id="GO:0016627">
    <property type="term" value="F:oxidoreductase activity, acting on the CH-CH group of donors"/>
    <property type="evidence" value="ECO:0007669"/>
    <property type="project" value="InterPro"/>
</dbReference>
<evidence type="ECO:0000313" key="11">
    <source>
        <dbReference type="EMBL" id="QFQ95087.1"/>
    </source>
</evidence>
<evidence type="ECO:0000256" key="5">
    <source>
        <dbReference type="ARBA" id="ARBA00023002"/>
    </source>
</evidence>
<dbReference type="Pfam" id="PF02770">
    <property type="entry name" value="Acyl-CoA_dh_M"/>
    <property type="match status" value="1"/>
</dbReference>
<dbReference type="InterPro" id="IPR036250">
    <property type="entry name" value="AcylCo_DH-like_C"/>
</dbReference>
<evidence type="ECO:0000256" key="3">
    <source>
        <dbReference type="ARBA" id="ARBA00022630"/>
    </source>
</evidence>
<dbReference type="InterPro" id="IPR037069">
    <property type="entry name" value="AcylCoA_DH/ox_N_sf"/>
</dbReference>
<dbReference type="SUPFAM" id="SSF56645">
    <property type="entry name" value="Acyl-CoA dehydrogenase NM domain-like"/>
    <property type="match status" value="1"/>
</dbReference>
<evidence type="ECO:0000259" key="9">
    <source>
        <dbReference type="Pfam" id="PF02770"/>
    </source>
</evidence>
<dbReference type="Pfam" id="PF00441">
    <property type="entry name" value="Acyl-CoA_dh_1"/>
    <property type="match status" value="1"/>
</dbReference>
<dbReference type="KEGG" id="sphv:F9278_01515"/>
<dbReference type="SUPFAM" id="SSF47203">
    <property type="entry name" value="Acyl-CoA dehydrogenase C-terminal domain-like"/>
    <property type="match status" value="1"/>
</dbReference>
<dbReference type="AlphaFoldDB" id="A0A5P8JXE1"/>
<evidence type="ECO:0000259" key="10">
    <source>
        <dbReference type="Pfam" id="PF02771"/>
    </source>
</evidence>
<dbReference type="Gene3D" id="1.10.540.10">
    <property type="entry name" value="Acyl-CoA dehydrogenase/oxidase, N-terminal domain"/>
    <property type="match status" value="1"/>
</dbReference>
<dbReference type="InterPro" id="IPR052161">
    <property type="entry name" value="Mycobact_Acyl-CoA_DH"/>
</dbReference>
<dbReference type="Gene3D" id="2.40.110.10">
    <property type="entry name" value="Butyryl-CoA Dehydrogenase, subunit A, domain 2"/>
    <property type="match status" value="1"/>
</dbReference>
<feature type="compositionally biased region" description="Basic and acidic residues" evidence="7">
    <location>
        <begin position="413"/>
        <end position="430"/>
    </location>
</feature>
<dbReference type="InterPro" id="IPR013786">
    <property type="entry name" value="AcylCoA_DH/ox_N"/>
</dbReference>
<feature type="domain" description="Acyl-CoA dehydrogenase/oxidase N-terminal" evidence="10">
    <location>
        <begin position="58"/>
        <end position="150"/>
    </location>
</feature>
<evidence type="ECO:0000256" key="2">
    <source>
        <dbReference type="ARBA" id="ARBA00009347"/>
    </source>
</evidence>
<dbReference type="GO" id="GO:0050660">
    <property type="term" value="F:flavin adenine dinucleotide binding"/>
    <property type="evidence" value="ECO:0007669"/>
    <property type="project" value="InterPro"/>
</dbReference>
<dbReference type="InterPro" id="IPR006091">
    <property type="entry name" value="Acyl-CoA_Oxase/DH_mid-dom"/>
</dbReference>
<dbReference type="Pfam" id="PF02771">
    <property type="entry name" value="Acyl-CoA_dh_N"/>
    <property type="match status" value="1"/>
</dbReference>
<keyword evidence="4 6" id="KW-0274">FAD</keyword>
<dbReference type="FunFam" id="2.40.110.10:FF:000011">
    <property type="entry name" value="Acyl-CoA dehydrogenase FadE34"/>
    <property type="match status" value="1"/>
</dbReference>
<evidence type="ECO:0000256" key="6">
    <source>
        <dbReference type="RuleBase" id="RU362125"/>
    </source>
</evidence>
<dbReference type="GO" id="GO:0005886">
    <property type="term" value="C:plasma membrane"/>
    <property type="evidence" value="ECO:0007669"/>
    <property type="project" value="TreeGrafter"/>
</dbReference>
<evidence type="ECO:0000259" key="8">
    <source>
        <dbReference type="Pfam" id="PF00441"/>
    </source>
</evidence>
<dbReference type="PANTHER" id="PTHR43292">
    <property type="entry name" value="ACYL-COA DEHYDROGENASE"/>
    <property type="match status" value="1"/>
</dbReference>
<dbReference type="Gene3D" id="1.20.140.10">
    <property type="entry name" value="Butyryl-CoA Dehydrogenase, subunit A, domain 3"/>
    <property type="match status" value="1"/>
</dbReference>
<comment type="cofactor">
    <cofactor evidence="1 6">
        <name>FAD</name>
        <dbReference type="ChEBI" id="CHEBI:57692"/>
    </cofactor>
</comment>
<dbReference type="PANTHER" id="PTHR43292:SF4">
    <property type="entry name" value="ACYL-COA DEHYDROGENASE FADE34"/>
    <property type="match status" value="1"/>
</dbReference>
<evidence type="ECO:0000313" key="12">
    <source>
        <dbReference type="Proteomes" id="UP000327294"/>
    </source>
</evidence>
<dbReference type="InterPro" id="IPR009075">
    <property type="entry name" value="AcylCo_DH/oxidase_C"/>
</dbReference>
<evidence type="ECO:0000256" key="7">
    <source>
        <dbReference type="SAM" id="MobiDB-lite"/>
    </source>
</evidence>
<dbReference type="EMBL" id="CP045096">
    <property type="protein sequence ID" value="QFQ95087.1"/>
    <property type="molecule type" value="Genomic_DNA"/>
</dbReference>
<keyword evidence="5 6" id="KW-0560">Oxidoreductase</keyword>
<comment type="similarity">
    <text evidence="2 6">Belongs to the acyl-CoA dehydrogenase family.</text>
</comment>
<feature type="region of interest" description="Disordered" evidence="7">
    <location>
        <begin position="1"/>
        <end position="24"/>
    </location>
</feature>
<reference evidence="11 12" key="1">
    <citation type="submission" date="2019-10" db="EMBL/GenBank/DDBJ databases">
        <title>Streptomyces sp. strain GY16 isolated from leaves of Broussonetia papyrifera.</title>
        <authorList>
            <person name="Mo P."/>
        </authorList>
    </citation>
    <scope>NUCLEOTIDE SEQUENCE [LARGE SCALE GENOMIC DNA]</scope>
    <source>
        <strain evidence="11 12">GY16</strain>
    </source>
</reference>
<dbReference type="Proteomes" id="UP000327294">
    <property type="component" value="Chromosome"/>
</dbReference>